<dbReference type="Proteomes" id="UP000677515">
    <property type="component" value="Chromosome"/>
</dbReference>
<evidence type="ECO:0000256" key="1">
    <source>
        <dbReference type="SAM" id="MobiDB-lite"/>
    </source>
</evidence>
<keyword evidence="3" id="KW-1185">Reference proteome</keyword>
<reference evidence="2 3" key="1">
    <citation type="submission" date="2021-01" db="EMBL/GenBank/DDBJ databases">
        <title>Complete genome sequence of Erwinia rhapontici MAFF 311153.</title>
        <authorList>
            <person name="Morohoshi T."/>
            <person name="Someya N."/>
        </authorList>
    </citation>
    <scope>NUCLEOTIDE SEQUENCE [LARGE SCALE GENOMIC DNA]</scope>
    <source>
        <strain evidence="2 3">MAFF 311153</strain>
    </source>
</reference>
<evidence type="ECO:0000313" key="2">
    <source>
        <dbReference type="EMBL" id="BCQ36693.1"/>
    </source>
</evidence>
<accession>A0ABM7N5K9</accession>
<proteinExistence type="predicted"/>
<gene>
    <name evidence="2" type="ORF">ERHA53_40360</name>
</gene>
<organism evidence="2 3">
    <name type="scientific">Erwinia rhapontici</name>
    <name type="common">Pectobacterium rhapontici</name>
    <dbReference type="NCBI Taxonomy" id="55212"/>
    <lineage>
        <taxon>Bacteria</taxon>
        <taxon>Pseudomonadati</taxon>
        <taxon>Pseudomonadota</taxon>
        <taxon>Gammaproteobacteria</taxon>
        <taxon>Enterobacterales</taxon>
        <taxon>Erwiniaceae</taxon>
        <taxon>Erwinia</taxon>
    </lineage>
</organism>
<name>A0ABM7N5K9_ERWRD</name>
<dbReference type="EMBL" id="AP024329">
    <property type="protein sequence ID" value="BCQ36693.1"/>
    <property type="molecule type" value="Genomic_DNA"/>
</dbReference>
<feature type="region of interest" description="Disordered" evidence="1">
    <location>
        <begin position="134"/>
        <end position="167"/>
    </location>
</feature>
<evidence type="ECO:0008006" key="4">
    <source>
        <dbReference type="Google" id="ProtNLM"/>
    </source>
</evidence>
<evidence type="ECO:0000313" key="3">
    <source>
        <dbReference type="Proteomes" id="UP000677515"/>
    </source>
</evidence>
<sequence>MNRLWIVLLLLLMGMLGGAALYMAHLHSEQIALQRTNAQLTTGMIQRDEVITQLQGEIARQAEAERTLRQSLLSARDLTMKQQLNDQRIIRSNEALQRWSDAALPDGIIRLQQHPAFATPNDYLAWLSDRQQLFDPGKSAGNTGGSAEHDPPAGAGTADVRPASRNP</sequence>
<protein>
    <recommendedName>
        <fullName evidence="4">LysB family phage lysis regulatory protein</fullName>
    </recommendedName>
</protein>